<dbReference type="Proteomes" id="UP000234681">
    <property type="component" value="Chromosome 10"/>
</dbReference>
<protein>
    <submittedName>
        <fullName evidence="1">RCG35375</fullName>
    </submittedName>
</protein>
<sequence length="56" mass="6427">MAPMMEGNHEVSLLLAWKSRCRSVKKTPMQKDGIMGPVKSWCLPKWKRDLSGDFYG</sequence>
<accession>A6HKN0</accession>
<evidence type="ECO:0000313" key="1">
    <source>
        <dbReference type="EMBL" id="EDM06585.1"/>
    </source>
</evidence>
<name>A6HKN0_RAT</name>
<gene>
    <name evidence="1" type="ORF">rCG_35375</name>
</gene>
<proteinExistence type="predicted"/>
<dbReference type="EMBL" id="CH473948">
    <property type="protein sequence ID" value="EDM06585.1"/>
    <property type="molecule type" value="Genomic_DNA"/>
</dbReference>
<organism evidence="1 2">
    <name type="scientific">Rattus norvegicus</name>
    <name type="common">Rat</name>
    <dbReference type="NCBI Taxonomy" id="10116"/>
    <lineage>
        <taxon>Eukaryota</taxon>
        <taxon>Metazoa</taxon>
        <taxon>Chordata</taxon>
        <taxon>Craniata</taxon>
        <taxon>Vertebrata</taxon>
        <taxon>Euteleostomi</taxon>
        <taxon>Mammalia</taxon>
        <taxon>Eutheria</taxon>
        <taxon>Euarchontoglires</taxon>
        <taxon>Glires</taxon>
        <taxon>Rodentia</taxon>
        <taxon>Myomorpha</taxon>
        <taxon>Muroidea</taxon>
        <taxon>Muridae</taxon>
        <taxon>Murinae</taxon>
        <taxon>Rattus</taxon>
    </lineage>
</organism>
<dbReference type="AlphaFoldDB" id="A6HKN0"/>
<reference evidence="1 2" key="1">
    <citation type="submission" date="2005-07" db="EMBL/GenBank/DDBJ databases">
        <authorList>
            <person name="Mural R.J."/>
            <person name="Li P.W."/>
            <person name="Adams M.D."/>
            <person name="Amanatides P.G."/>
            <person name="Baden-Tillson H."/>
            <person name="Barnstead M."/>
            <person name="Chin S.H."/>
            <person name="Dew I."/>
            <person name="Evans C.A."/>
            <person name="Ferriera S."/>
            <person name="Flanigan M."/>
            <person name="Fosler C."/>
            <person name="Glodek A."/>
            <person name="Gu Z."/>
            <person name="Holt R.A."/>
            <person name="Jennings D."/>
            <person name="Kraft C.L."/>
            <person name="Lu F."/>
            <person name="Nguyen T."/>
            <person name="Nusskern D.R."/>
            <person name="Pfannkoch C.M."/>
            <person name="Sitter C."/>
            <person name="Sutton G.G."/>
            <person name="Venter J.C."/>
            <person name="Wang Z."/>
            <person name="Woodage T."/>
            <person name="Zheng X.H."/>
            <person name="Zhong F."/>
        </authorList>
    </citation>
    <scope>NUCLEOTIDE SEQUENCE [LARGE SCALE GENOMIC DNA]</scope>
    <source>
        <strain>BN</strain>
        <strain evidence="2">Sprague-Dawley</strain>
    </source>
</reference>
<evidence type="ECO:0000313" key="2">
    <source>
        <dbReference type="Proteomes" id="UP000234681"/>
    </source>
</evidence>